<name>A0AAJ7U4Y1_PETMA</name>
<dbReference type="PROSITE" id="PS51468">
    <property type="entry name" value="VIT"/>
    <property type="match status" value="1"/>
</dbReference>
<dbReference type="Pfam" id="PF26156">
    <property type="entry name" value="PARP4_MVP-ID"/>
    <property type="match status" value="1"/>
</dbReference>
<evidence type="ECO:0000259" key="14">
    <source>
        <dbReference type="PROSITE" id="PS51468"/>
    </source>
</evidence>
<evidence type="ECO:0000256" key="1">
    <source>
        <dbReference type="ARBA" id="ARBA00004123"/>
    </source>
</evidence>
<keyword evidence="15" id="KW-1185">Reference proteome</keyword>
<evidence type="ECO:0000313" key="15">
    <source>
        <dbReference type="Proteomes" id="UP001318040"/>
    </source>
</evidence>
<feature type="compositionally biased region" description="Pro residues" evidence="9">
    <location>
        <begin position="1546"/>
        <end position="1560"/>
    </location>
</feature>
<dbReference type="Gene3D" id="3.90.228.10">
    <property type="match status" value="1"/>
</dbReference>
<dbReference type="PROSITE" id="PS50172">
    <property type="entry name" value="BRCT"/>
    <property type="match status" value="1"/>
</dbReference>
<dbReference type="InterPro" id="IPR036465">
    <property type="entry name" value="vWFA_dom_sf"/>
</dbReference>
<dbReference type="GO" id="GO:0005634">
    <property type="term" value="C:nucleus"/>
    <property type="evidence" value="ECO:0007669"/>
    <property type="project" value="UniProtKB-SubCell"/>
</dbReference>
<dbReference type="GO" id="GO:0016779">
    <property type="term" value="F:nucleotidyltransferase activity"/>
    <property type="evidence" value="ECO:0007669"/>
    <property type="project" value="UniProtKB-KW"/>
</dbReference>
<accession>A0AAJ7U4Y1</accession>
<evidence type="ECO:0000256" key="4">
    <source>
        <dbReference type="ARBA" id="ARBA00022695"/>
    </source>
</evidence>
<dbReference type="PROSITE" id="PS51060">
    <property type="entry name" value="PARP_ALPHA_HD"/>
    <property type="match status" value="1"/>
</dbReference>
<dbReference type="SUPFAM" id="SSF52113">
    <property type="entry name" value="BRCT domain"/>
    <property type="match status" value="1"/>
</dbReference>
<evidence type="ECO:0000259" key="12">
    <source>
        <dbReference type="PROSITE" id="PS51059"/>
    </source>
</evidence>
<dbReference type="CTD" id="143"/>
<dbReference type="SUPFAM" id="SSF47587">
    <property type="entry name" value="Domain of poly(ADP-ribose) polymerase"/>
    <property type="match status" value="1"/>
</dbReference>
<keyword evidence="3 8" id="KW-0808">Transferase</keyword>
<feature type="region of interest" description="Disordered" evidence="9">
    <location>
        <begin position="1537"/>
        <end position="1574"/>
    </location>
</feature>
<feature type="domain" description="PARP alpha-helical" evidence="13">
    <location>
        <begin position="262"/>
        <end position="385"/>
    </location>
</feature>
<evidence type="ECO:0000256" key="5">
    <source>
        <dbReference type="ARBA" id="ARBA00023027"/>
    </source>
</evidence>
<dbReference type="PROSITE" id="PS50234">
    <property type="entry name" value="VWFA"/>
    <property type="match status" value="1"/>
</dbReference>
<feature type="domain" description="VIT" evidence="14">
    <location>
        <begin position="655"/>
        <end position="783"/>
    </location>
</feature>
<dbReference type="SMART" id="SM00292">
    <property type="entry name" value="BRCT"/>
    <property type="match status" value="1"/>
</dbReference>
<dbReference type="InterPro" id="IPR001357">
    <property type="entry name" value="BRCT_dom"/>
</dbReference>
<keyword evidence="2 8" id="KW-0328">Glycosyltransferase</keyword>
<dbReference type="InterPro" id="IPR036616">
    <property type="entry name" value="Poly(ADP-ribose)pol_reg_dom_sf"/>
</dbReference>
<feature type="domain" description="VWFA" evidence="11">
    <location>
        <begin position="919"/>
        <end position="1099"/>
    </location>
</feature>
<keyword evidence="5 8" id="KW-0520">NAD</keyword>
<dbReference type="InterPro" id="IPR002035">
    <property type="entry name" value="VWF_A"/>
</dbReference>
<reference evidence="16" key="1">
    <citation type="submission" date="2025-08" db="UniProtKB">
        <authorList>
            <consortium name="RefSeq"/>
        </authorList>
    </citation>
    <scope>IDENTIFICATION</scope>
    <source>
        <tissue evidence="16">Sperm</tissue>
    </source>
</reference>
<dbReference type="PROSITE" id="PS51059">
    <property type="entry name" value="PARP_CATALYTIC"/>
    <property type="match status" value="1"/>
</dbReference>
<feature type="domain" description="BRCT" evidence="10">
    <location>
        <begin position="1"/>
        <end position="86"/>
    </location>
</feature>
<evidence type="ECO:0000313" key="16">
    <source>
        <dbReference type="RefSeq" id="XP_032828735.1"/>
    </source>
</evidence>
<dbReference type="SMART" id="SM00327">
    <property type="entry name" value="VWA"/>
    <property type="match status" value="1"/>
</dbReference>
<dbReference type="Gene3D" id="3.40.50.10190">
    <property type="entry name" value="BRCT domain"/>
    <property type="match status" value="1"/>
</dbReference>
<dbReference type="GO" id="GO:0005737">
    <property type="term" value="C:cytoplasm"/>
    <property type="evidence" value="ECO:0007669"/>
    <property type="project" value="TreeGrafter"/>
</dbReference>
<gene>
    <name evidence="16" type="primary">PARP4</name>
</gene>
<sequence>MGLFSACFIVLDLPSWPRRQRLQLKEQLTAHGAIISHAVTSHCTHLVVSAEGAGSPSRLKLAAKHGVRVVCPEFLDRCFATGQLLEPALADDPADNNNIAVGNEERENGVVTSAIRTKTRDHKRGPPAEETFELNKVKLWVDDDEDINRPAFPEEFEMVRSAIFCKTSEKEQTKEQYWAVVEVQAAPHSSGLVFRVAAYHATCKNSDKVTSRLTKVRMAGSGREAEVFLGHACEVLTGERCGMVKVDQLPGDLQLGSRMFQQAQTEISMANFHLSKEVGRFVSTVWSEALGHLSQILQVPILLIEPKQVTKAEAILLQLKKAVLSKDVHDEGALERLSNEFYKIIPQKHVAVCPLTGMASISAKLDLCQLIRDVVDANEATRNKNTGGDDSSMRKENLALKKLTASSHSATTLAQFTALRCSLLHLEPNSSDFNSIRNQLLQSSHGRLDGFKILKIFRVDRPAEIGQFRSEVGNTRSLFHAFAPRSLLGILSRGLLLPKTVVGEFGVERTDIGMLGCGIYFSDSISTSVKYARRAAARDGGRVLAVCDVALGRCHLVRRRDRSLAAPPQGHDSLHGARATPGTASEFEDDEFVIYDPRQQKLRYIVQFCLESDVVKEEENSDAEEFYEAPETPADERILPEPNIPELLPEQGEPKQRLSGLHSGVGSPVPLKAVHVRANILDFTAQVVVMQEYDNNSTEPIEAKYTFPLDEMAAVCSFEAFINGKHIVGQVKEKETAHQQYRNAVSQGHGAYLMDQESPDVFVVSVGNLPPACRVLIKVTYVCELAAEGAAVRFRLPGNLAPWQQRLATGDVTQETVETLAVAKHSGRLSVQVSVEMPYEIINVTSPTHAIRVKRTACKAVVELASSDDSLGSEFQLLVFPAQIHEPRMWVEQNPETDSQACILTFYPEFAPSHSEGVDIVLCLDCSASMTTQPLTDVKRLALFALRHLPPGSRFNVLKFGTHYKELFPVFRESSPSNIATAVSFIKRLHADAGNTELWRPLRSVALLAGGVGGSRDAAAPPVSVLLLTDGVAQSEARATREARENVRLLRVLACGVGETPNRYFLNALARNSGGACEFFTAKNRSTWTDKMLALMEKATQPVCRDVTVEWQRFDRGALGGDRVEMQAPRMIRSVFCGTRLVVYGIVPHCTQATLHAIINNQEFSTMVSTSNLQITRGKMLHRLTAHAIIQDYEDGNLHPDETQHETLADEATGPALDELLSKESVDFLPYVGWVEEEKARKKKGSMQFHLRAEKTKAPVGGRGGLASSKIKYRKTRPACFSLIPEKTEQTPEIEFGSAAERANLSPFEIEAAADTASQYPSEIQPKFAHASVEAVPCSNEGPLNLSRRDVKDHGVSASRITTMSASSRFGERHLLHRAAPVILKEAFECRRSQQGFGSSAYAPRSVVHQLNSAETPVPLIRAQAFAPLTIFDNVQPPGVSLGVIAMETPSRFTPPYQDTFERGQARRQSDRFTNSAYPFKPQKCLARVKKPPPPLLCFTARSPSSAALMPDVHELRAAGLMSRVPECAKRDVCALQLPNRDSPPTDFPEPPRLPPPPPAQHASRFGQPMHDDFQSSTCQAASRLCEESPFGGSSNLSESFSSEDDYGMPFESCLMFHTSPGVSLCGSSGSSEFSDTTPWQHADLSKITCLQNKDGSWDGGVELSSLVGWSPDHITVILKKQGIQSLGLRMEEAIVRLVWTLLVLQILRLRMGLASSLNEFVLLLLRRDVSTLAELDMFMPGSADAFARAASWIRSTESVCPCVCTRLELGPNWQAATCSLLGVA</sequence>
<comment type="similarity">
    <text evidence="7">Belongs to the ARTD/PARP family.</text>
</comment>
<dbReference type="Pfam" id="PF02877">
    <property type="entry name" value="PARP_reg"/>
    <property type="match status" value="1"/>
</dbReference>
<dbReference type="InterPro" id="IPR058904">
    <property type="entry name" value="PARP4_MVP-ID"/>
</dbReference>
<protein>
    <recommendedName>
        <fullName evidence="8">Poly [ADP-ribose] polymerase</fullName>
        <shortName evidence="8">PARP</shortName>
        <ecNumber evidence="8">2.4.2.-</ecNumber>
    </recommendedName>
</protein>
<dbReference type="Pfam" id="PF13768">
    <property type="entry name" value="VWA_3"/>
    <property type="match status" value="1"/>
</dbReference>
<dbReference type="InterPro" id="IPR036420">
    <property type="entry name" value="BRCT_dom_sf"/>
</dbReference>
<dbReference type="SMART" id="SM00609">
    <property type="entry name" value="VIT"/>
    <property type="match status" value="1"/>
</dbReference>
<evidence type="ECO:0000256" key="8">
    <source>
        <dbReference type="RuleBase" id="RU362114"/>
    </source>
</evidence>
<proteinExistence type="inferred from homology"/>
<dbReference type="PANTHER" id="PTHR46530:SF1">
    <property type="entry name" value="PROTEIN MONO-ADP-RIBOSYLTRANSFERASE PARP4"/>
    <property type="match status" value="1"/>
</dbReference>
<keyword evidence="4" id="KW-0548">Nucleotidyltransferase</keyword>
<evidence type="ECO:0000256" key="6">
    <source>
        <dbReference type="ARBA" id="ARBA00023242"/>
    </source>
</evidence>
<dbReference type="Pfam" id="PF08487">
    <property type="entry name" value="VIT"/>
    <property type="match status" value="1"/>
</dbReference>
<evidence type="ECO:0000259" key="11">
    <source>
        <dbReference type="PROSITE" id="PS50234"/>
    </source>
</evidence>
<dbReference type="SUPFAM" id="SSF56399">
    <property type="entry name" value="ADP-ribosylation"/>
    <property type="match status" value="1"/>
</dbReference>
<dbReference type="InterPro" id="IPR004102">
    <property type="entry name" value="Poly(ADP-ribose)pol_reg_dom"/>
</dbReference>
<dbReference type="Proteomes" id="UP001318040">
    <property type="component" value="Chromosome 49"/>
</dbReference>
<dbReference type="InterPro" id="IPR013694">
    <property type="entry name" value="VIT"/>
</dbReference>
<dbReference type="Gene3D" id="1.20.142.10">
    <property type="entry name" value="Poly(ADP-ribose) polymerase, regulatory domain"/>
    <property type="match status" value="1"/>
</dbReference>
<dbReference type="PANTHER" id="PTHR46530">
    <property type="entry name" value="PROTEIN MONO-ADP-RIBOSYLTRANSFERASE PARP4"/>
    <property type="match status" value="1"/>
</dbReference>
<evidence type="ECO:0000259" key="13">
    <source>
        <dbReference type="PROSITE" id="PS51060"/>
    </source>
</evidence>
<evidence type="ECO:0000256" key="3">
    <source>
        <dbReference type="ARBA" id="ARBA00022679"/>
    </source>
</evidence>
<dbReference type="RefSeq" id="XP_032828735.1">
    <property type="nucleotide sequence ID" value="XM_032972844.1"/>
</dbReference>
<dbReference type="EC" id="2.4.2.-" evidence="8"/>
<dbReference type="InterPro" id="IPR012317">
    <property type="entry name" value="Poly(ADP-ribose)pol_cat_dom"/>
</dbReference>
<dbReference type="SUPFAM" id="SSF53300">
    <property type="entry name" value="vWA-like"/>
    <property type="match status" value="1"/>
</dbReference>
<keyword evidence="6" id="KW-0539">Nucleus</keyword>
<organism evidence="15 16">
    <name type="scientific">Petromyzon marinus</name>
    <name type="common">Sea lamprey</name>
    <dbReference type="NCBI Taxonomy" id="7757"/>
    <lineage>
        <taxon>Eukaryota</taxon>
        <taxon>Metazoa</taxon>
        <taxon>Chordata</taxon>
        <taxon>Craniata</taxon>
        <taxon>Vertebrata</taxon>
        <taxon>Cyclostomata</taxon>
        <taxon>Hyperoartia</taxon>
        <taxon>Petromyzontiformes</taxon>
        <taxon>Petromyzontidae</taxon>
        <taxon>Petromyzon</taxon>
    </lineage>
</organism>
<dbReference type="Gene3D" id="3.40.50.410">
    <property type="entry name" value="von Willebrand factor, type A domain"/>
    <property type="match status" value="1"/>
</dbReference>
<feature type="domain" description="PARP catalytic" evidence="12">
    <location>
        <begin position="410"/>
        <end position="617"/>
    </location>
</feature>
<evidence type="ECO:0000256" key="7">
    <source>
        <dbReference type="ARBA" id="ARBA00024347"/>
    </source>
</evidence>
<comment type="subcellular location">
    <subcellularLocation>
        <location evidence="1">Nucleus</location>
    </subcellularLocation>
</comment>
<dbReference type="GO" id="GO:0003950">
    <property type="term" value="F:NAD+ poly-ADP-ribosyltransferase activity"/>
    <property type="evidence" value="ECO:0007669"/>
    <property type="project" value="UniProtKB-UniRule"/>
</dbReference>
<evidence type="ECO:0000256" key="9">
    <source>
        <dbReference type="SAM" id="MobiDB-lite"/>
    </source>
</evidence>
<dbReference type="InterPro" id="IPR031273">
    <property type="entry name" value="PARP4"/>
</dbReference>
<evidence type="ECO:0000256" key="2">
    <source>
        <dbReference type="ARBA" id="ARBA00022676"/>
    </source>
</evidence>
<dbReference type="Pfam" id="PF00533">
    <property type="entry name" value="BRCT"/>
    <property type="match status" value="1"/>
</dbReference>
<dbReference type="Pfam" id="PF00644">
    <property type="entry name" value="PARP"/>
    <property type="match status" value="1"/>
</dbReference>
<evidence type="ECO:0000259" key="10">
    <source>
        <dbReference type="PROSITE" id="PS50172"/>
    </source>
</evidence>